<accession>A0A917XTB6</accession>
<dbReference type="PANTHER" id="PTHR45569:SF1">
    <property type="entry name" value="SENSOR PROTEIN KDPD"/>
    <property type="match status" value="1"/>
</dbReference>
<evidence type="ECO:0000313" key="2">
    <source>
        <dbReference type="EMBL" id="GGN50667.1"/>
    </source>
</evidence>
<gene>
    <name evidence="2" type="ORF">GCM10007971_04540</name>
</gene>
<dbReference type="InterPro" id="IPR006016">
    <property type="entry name" value="UspA"/>
</dbReference>
<keyword evidence="3" id="KW-1185">Reference proteome</keyword>
<dbReference type="AlphaFoldDB" id="A0A917XTB6"/>
<proteinExistence type="predicted"/>
<dbReference type="Gene3D" id="3.40.50.620">
    <property type="entry name" value="HUPs"/>
    <property type="match status" value="1"/>
</dbReference>
<dbReference type="GO" id="GO:0005886">
    <property type="term" value="C:plasma membrane"/>
    <property type="evidence" value="ECO:0007669"/>
    <property type="project" value="TreeGrafter"/>
</dbReference>
<dbReference type="Pfam" id="PF00582">
    <property type="entry name" value="Usp"/>
    <property type="match status" value="1"/>
</dbReference>
<protein>
    <recommendedName>
        <fullName evidence="1">UspA domain-containing protein</fullName>
    </recommendedName>
</protein>
<dbReference type="InterPro" id="IPR014729">
    <property type="entry name" value="Rossmann-like_a/b/a_fold"/>
</dbReference>
<sequence>MNFAIMKNIKGRMDERILVCVYYGPNGERLIRRGHKLSQIMNCPLYVLTVDPLPYDDFDAERSNYVEAWEELCDQLGIEEFILRDNEKRPVAKVIAEVAHSRNITQIVVGQTPQSRWEEITKGSFVNSILKEITFVDVHIVSVDRSLKSDADTDYEKGVRAFLIKDGDEYRITFTRARENLYEGIFYKEIGTDFNNGIFKFVTKHGKTRQLHITDDLAIGEIKDEPNVKVEKH</sequence>
<reference evidence="2" key="1">
    <citation type="journal article" date="2014" name="Int. J. Syst. Evol. Microbiol.">
        <title>Complete genome sequence of Corynebacterium casei LMG S-19264T (=DSM 44701T), isolated from a smear-ripened cheese.</title>
        <authorList>
            <consortium name="US DOE Joint Genome Institute (JGI-PGF)"/>
            <person name="Walter F."/>
            <person name="Albersmeier A."/>
            <person name="Kalinowski J."/>
            <person name="Ruckert C."/>
        </authorList>
    </citation>
    <scope>NUCLEOTIDE SEQUENCE</scope>
    <source>
        <strain evidence="2">JCM 17251</strain>
    </source>
</reference>
<organism evidence="2 3">
    <name type="scientific">Oceanobacillus indicireducens</name>
    <dbReference type="NCBI Taxonomy" id="1004261"/>
    <lineage>
        <taxon>Bacteria</taxon>
        <taxon>Bacillati</taxon>
        <taxon>Bacillota</taxon>
        <taxon>Bacilli</taxon>
        <taxon>Bacillales</taxon>
        <taxon>Bacillaceae</taxon>
        <taxon>Oceanobacillus</taxon>
    </lineage>
</organism>
<dbReference type="SUPFAM" id="SSF52402">
    <property type="entry name" value="Adenine nucleotide alpha hydrolases-like"/>
    <property type="match status" value="1"/>
</dbReference>
<feature type="domain" description="UspA" evidence="1">
    <location>
        <begin position="15"/>
        <end position="140"/>
    </location>
</feature>
<dbReference type="GO" id="GO:0000155">
    <property type="term" value="F:phosphorelay sensor kinase activity"/>
    <property type="evidence" value="ECO:0007669"/>
    <property type="project" value="TreeGrafter"/>
</dbReference>
<reference evidence="2" key="2">
    <citation type="submission" date="2020-09" db="EMBL/GenBank/DDBJ databases">
        <authorList>
            <person name="Sun Q."/>
            <person name="Ohkuma M."/>
        </authorList>
    </citation>
    <scope>NUCLEOTIDE SEQUENCE</scope>
    <source>
        <strain evidence="2">JCM 17251</strain>
    </source>
</reference>
<comment type="caution">
    <text evidence="2">The sequence shown here is derived from an EMBL/GenBank/DDBJ whole genome shotgun (WGS) entry which is preliminary data.</text>
</comment>
<evidence type="ECO:0000313" key="3">
    <source>
        <dbReference type="Proteomes" id="UP000624041"/>
    </source>
</evidence>
<dbReference type="PANTHER" id="PTHR45569">
    <property type="entry name" value="SENSOR PROTEIN KDPD"/>
    <property type="match status" value="1"/>
</dbReference>
<dbReference type="Proteomes" id="UP000624041">
    <property type="component" value="Unassembled WGS sequence"/>
</dbReference>
<dbReference type="InterPro" id="IPR052023">
    <property type="entry name" value="Histidine_kinase_KdpD"/>
</dbReference>
<dbReference type="EMBL" id="BMOS01000002">
    <property type="protein sequence ID" value="GGN50667.1"/>
    <property type="molecule type" value="Genomic_DNA"/>
</dbReference>
<evidence type="ECO:0000259" key="1">
    <source>
        <dbReference type="Pfam" id="PF00582"/>
    </source>
</evidence>
<name>A0A917XTB6_9BACI</name>